<dbReference type="Proteomes" id="UP000275385">
    <property type="component" value="Unassembled WGS sequence"/>
</dbReference>
<dbReference type="EMBL" id="QVQW01000072">
    <property type="protein sequence ID" value="RKU41538.1"/>
    <property type="molecule type" value="Genomic_DNA"/>
</dbReference>
<reference evidence="2 3" key="1">
    <citation type="submission" date="2018-08" db="EMBL/GenBank/DDBJ databases">
        <title>Draft genome of the lignicolous fungus Coniochaeta pulveracea.</title>
        <authorList>
            <person name="Borstlap C.J."/>
            <person name="De Witt R.N."/>
            <person name="Botha A."/>
            <person name="Volschenk H."/>
        </authorList>
    </citation>
    <scope>NUCLEOTIDE SEQUENCE [LARGE SCALE GENOMIC DNA]</scope>
    <source>
        <strain evidence="2 3">CAB683</strain>
    </source>
</reference>
<evidence type="ECO:0000313" key="3">
    <source>
        <dbReference type="Proteomes" id="UP000275385"/>
    </source>
</evidence>
<accession>A0A420Y1H0</accession>
<feature type="region of interest" description="Disordered" evidence="1">
    <location>
        <begin position="101"/>
        <end position="121"/>
    </location>
</feature>
<gene>
    <name evidence="2" type="ORF">DL546_000384</name>
</gene>
<protein>
    <submittedName>
        <fullName evidence="2">Uncharacterized protein</fullName>
    </submittedName>
</protein>
<sequence>MGTTVASTNSAAHYKEIPDSMQEAHIRRRHSGAISPQSPDLGRNWVVMGCDGGVVIQRGGAIESRWSHTISGEQTGYLRHLNIRRRTQRFLSCQPFIHQNTESQRLPSLDSNSKPQPTPVHSAAVTMKPATVIAALIPLALAAPTRVDNAPVEVDKRAYGSYGTYPAPSGGYGNYGAYPPPKGGYGNYGSYKRAMGDFVKKIFG</sequence>
<dbReference type="AlphaFoldDB" id="A0A420Y1H0"/>
<comment type="caution">
    <text evidence="2">The sequence shown here is derived from an EMBL/GenBank/DDBJ whole genome shotgun (WGS) entry which is preliminary data.</text>
</comment>
<keyword evidence="3" id="KW-1185">Reference proteome</keyword>
<evidence type="ECO:0000313" key="2">
    <source>
        <dbReference type="EMBL" id="RKU41538.1"/>
    </source>
</evidence>
<dbReference type="OrthoDB" id="3687641at2759"/>
<organism evidence="2 3">
    <name type="scientific">Coniochaeta pulveracea</name>
    <dbReference type="NCBI Taxonomy" id="177199"/>
    <lineage>
        <taxon>Eukaryota</taxon>
        <taxon>Fungi</taxon>
        <taxon>Dikarya</taxon>
        <taxon>Ascomycota</taxon>
        <taxon>Pezizomycotina</taxon>
        <taxon>Sordariomycetes</taxon>
        <taxon>Sordariomycetidae</taxon>
        <taxon>Coniochaetales</taxon>
        <taxon>Coniochaetaceae</taxon>
        <taxon>Coniochaeta</taxon>
    </lineage>
</organism>
<evidence type="ECO:0000256" key="1">
    <source>
        <dbReference type="SAM" id="MobiDB-lite"/>
    </source>
</evidence>
<name>A0A420Y1H0_9PEZI</name>
<proteinExistence type="predicted"/>
<feature type="compositionally biased region" description="Polar residues" evidence="1">
    <location>
        <begin position="101"/>
        <end position="115"/>
    </location>
</feature>